<reference evidence="2" key="2">
    <citation type="journal article" date="2021" name="PeerJ">
        <title>Extensive microbial diversity within the chicken gut microbiome revealed by metagenomics and culture.</title>
        <authorList>
            <person name="Gilroy R."/>
            <person name="Ravi A."/>
            <person name="Getino M."/>
            <person name="Pursley I."/>
            <person name="Horton D.L."/>
            <person name="Alikhan N.F."/>
            <person name="Baker D."/>
            <person name="Gharbi K."/>
            <person name="Hall N."/>
            <person name="Watson M."/>
            <person name="Adriaenssens E.M."/>
            <person name="Foster-Nyarko E."/>
            <person name="Jarju S."/>
            <person name="Secka A."/>
            <person name="Antonio M."/>
            <person name="Oren A."/>
            <person name="Chaudhuri R.R."/>
            <person name="La Ragione R."/>
            <person name="Hildebrand F."/>
            <person name="Pallen M.J."/>
        </authorList>
    </citation>
    <scope>NUCLEOTIDE SEQUENCE</scope>
    <source>
        <strain evidence="2">ChiSxjej2B14-6234</strain>
    </source>
</reference>
<reference evidence="2" key="1">
    <citation type="submission" date="2020-10" db="EMBL/GenBank/DDBJ databases">
        <authorList>
            <person name="Gilroy R."/>
        </authorList>
    </citation>
    <scope>NUCLEOTIDE SEQUENCE</scope>
    <source>
        <strain evidence="2">ChiSxjej2B14-6234</strain>
    </source>
</reference>
<evidence type="ECO:0000313" key="2">
    <source>
        <dbReference type="EMBL" id="HIQ71946.1"/>
    </source>
</evidence>
<evidence type="ECO:0000313" key="3">
    <source>
        <dbReference type="Proteomes" id="UP000886887"/>
    </source>
</evidence>
<name>A0A9D1CQJ0_9FIRM</name>
<comment type="caution">
    <text evidence="2">The sequence shown here is derived from an EMBL/GenBank/DDBJ whole genome shotgun (WGS) entry which is preliminary data.</text>
</comment>
<dbReference type="SMART" id="SM00028">
    <property type="entry name" value="TPR"/>
    <property type="match status" value="9"/>
</dbReference>
<dbReference type="InterPro" id="IPR033396">
    <property type="entry name" value="DUF5107"/>
</dbReference>
<dbReference type="PANTHER" id="PTHR12558">
    <property type="entry name" value="CELL DIVISION CYCLE 16,23,27"/>
    <property type="match status" value="1"/>
</dbReference>
<organism evidence="2 3">
    <name type="scientific">Candidatus Onthenecus intestinigallinarum</name>
    <dbReference type="NCBI Taxonomy" id="2840875"/>
    <lineage>
        <taxon>Bacteria</taxon>
        <taxon>Bacillati</taxon>
        <taxon>Bacillota</taxon>
        <taxon>Clostridia</taxon>
        <taxon>Eubacteriales</taxon>
        <taxon>Candidatus Onthenecus</taxon>
    </lineage>
</organism>
<accession>A0A9D1CQJ0</accession>
<dbReference type="SUPFAM" id="SSF48452">
    <property type="entry name" value="TPR-like"/>
    <property type="match status" value="3"/>
</dbReference>
<feature type="domain" description="DUF5107" evidence="1">
    <location>
        <begin position="40"/>
        <end position="341"/>
    </location>
</feature>
<dbReference type="PANTHER" id="PTHR12558:SF13">
    <property type="entry name" value="CELL DIVISION CYCLE PROTEIN 27 HOMOLOG"/>
    <property type="match status" value="1"/>
</dbReference>
<dbReference type="InterPro" id="IPR019734">
    <property type="entry name" value="TPR_rpt"/>
</dbReference>
<dbReference type="Gene3D" id="1.25.40.10">
    <property type="entry name" value="Tetratricopeptide repeat domain"/>
    <property type="match status" value="3"/>
</dbReference>
<dbReference type="InterPro" id="IPR011990">
    <property type="entry name" value="TPR-like_helical_dom_sf"/>
</dbReference>
<protein>
    <submittedName>
        <fullName evidence="2">DUF5107 domain-containing protein</fullName>
    </submittedName>
</protein>
<gene>
    <name evidence="2" type="ORF">IAB73_07055</name>
</gene>
<evidence type="ECO:0000259" key="1">
    <source>
        <dbReference type="Pfam" id="PF17128"/>
    </source>
</evidence>
<dbReference type="AlphaFoldDB" id="A0A9D1CQJ0"/>
<sequence>MAGIASIRVETVMIPTYGVGAADKNPMFLEKRVYQGSSGKVYPLPVVDKILDEKRDQPYTAVFLENDYLLVMVLPELGGRIQRAYDKTNGYDFVYYNEVIKPALVGLTGPWISGGIEFNWPQHHRPTTYAPVDWRVVDHADGSKSVELSEVDQMYGTKGKMTFTLYPDRAYIEIRGQLYNRTPLPQTFLWWANPAVAVNDDTQSVFPPDVCAVYDHGKRDVSAFPIATGVYYKHDYGAGVDISRYKNIPVPTSYMCAHSDYDFVGGYDYGMQAGILHIADHHVSPGKKQWTWGCGDFGQAWDRNLTDANGPYIELMTGMYCDNQPDFTWLKPFEEKTFTQYFMPYKRCGYVKNANRDCALNLEVQDGQASLCVYASRPIPGARVTLRAKGETVYARTVDLSPVDVLQDTVAVQAAQTDLTLAVCDAAGRTLLSYTPAARRIERIPDPMPPVQPPQEIRTVEELYLTGLHLEQYRHATCLPDPYYQEALQRDPGDIRSNNAYGALLLRRGLFAQSEAYFRAAVERMTQRNPNPYDSEPYLNLGLSLLYQGRDGEAYDAFFKSVWTAAQQEAGYYYLACIDCRRGAYEAALEHVERSLVRNGHSLKARALRGMILGRLGRTDEAAAWFAENLKLDAFDYVSRIESGDVQGALSMMGARASSYVECAIDYAEAGFAAEALRVLGLCPVEHPMVFYHRALLGDEAALQRAAACSSLYCFPNRLEDIRALAFAIEHSPSDAKAPYYLGCLWYDRRQYDAAIDCWERSARLDGSFPTVWRNLALAYFNKRGERERALSCMERAYALDETDARVLLELDQLRRKLNVPVAQRLSYLDAHRDVAFLRDDLYTEYCTLLNDLGRHEEALSLLMARRFHPWEGGEGKVTKQYAVALTQLGREALAQGDAARARALLERALVFPENLGEGKLEGAKDNDIHYYLGLAERALGDEDAALRHLQLAAEGEGEPAGMMYYNDQPADMILYQGLANCALGREERARSRFHKLISYGEKHYYDVVQIDYFAVSLPDLQLFDEDLTVRNRAHCEYLIALGSHGLGDQARAAACYDAALAIDCAHQGAILHRRLKEDAHGVH</sequence>
<dbReference type="EMBL" id="DVFJ01000024">
    <property type="protein sequence ID" value="HIQ71946.1"/>
    <property type="molecule type" value="Genomic_DNA"/>
</dbReference>
<proteinExistence type="predicted"/>
<dbReference type="Pfam" id="PF17128">
    <property type="entry name" value="DUF5107"/>
    <property type="match status" value="1"/>
</dbReference>
<dbReference type="Proteomes" id="UP000886887">
    <property type="component" value="Unassembled WGS sequence"/>
</dbReference>